<organism evidence="2 3">
    <name type="scientific">Desmophyllum pertusum</name>
    <dbReference type="NCBI Taxonomy" id="174260"/>
    <lineage>
        <taxon>Eukaryota</taxon>
        <taxon>Metazoa</taxon>
        <taxon>Cnidaria</taxon>
        <taxon>Anthozoa</taxon>
        <taxon>Hexacorallia</taxon>
        <taxon>Scleractinia</taxon>
        <taxon>Caryophylliina</taxon>
        <taxon>Caryophylliidae</taxon>
        <taxon>Desmophyllum</taxon>
    </lineage>
</organism>
<proteinExistence type="predicted"/>
<gene>
    <name evidence="2" type="ORF">OS493_012666</name>
</gene>
<dbReference type="GO" id="GO:0071949">
    <property type="term" value="F:FAD binding"/>
    <property type="evidence" value="ECO:0007669"/>
    <property type="project" value="InterPro"/>
</dbReference>
<dbReference type="SUPFAM" id="SSF56176">
    <property type="entry name" value="FAD-binding/transporter-associated domain-like"/>
    <property type="match status" value="1"/>
</dbReference>
<dbReference type="InterPro" id="IPR016208">
    <property type="entry name" value="Ald_Oxase/xanthine_DH-like"/>
</dbReference>
<dbReference type="InterPro" id="IPR016166">
    <property type="entry name" value="FAD-bd_PCMH"/>
</dbReference>
<dbReference type="InterPro" id="IPR016169">
    <property type="entry name" value="FAD-bd_PCMH_sub2"/>
</dbReference>
<dbReference type="InterPro" id="IPR036318">
    <property type="entry name" value="FAD-bd_PCMH-like_sf"/>
</dbReference>
<comment type="caution">
    <text evidence="2">The sequence shown here is derived from an EMBL/GenBank/DDBJ whole genome shotgun (WGS) entry which is preliminary data.</text>
</comment>
<protein>
    <recommendedName>
        <fullName evidence="1">FAD-binding PCMH-type domain-containing protein</fullName>
    </recommendedName>
</protein>
<evidence type="ECO:0000313" key="3">
    <source>
        <dbReference type="Proteomes" id="UP001163046"/>
    </source>
</evidence>
<keyword evidence="3" id="KW-1185">Reference proteome</keyword>
<name>A0A9W9ZDW4_9CNID</name>
<dbReference type="PANTHER" id="PTHR45444:SF3">
    <property type="entry name" value="XANTHINE DEHYDROGENASE"/>
    <property type="match status" value="1"/>
</dbReference>
<dbReference type="InterPro" id="IPR002346">
    <property type="entry name" value="Mopterin_DH_FAD-bd"/>
</dbReference>
<evidence type="ECO:0000259" key="1">
    <source>
        <dbReference type="PROSITE" id="PS51387"/>
    </source>
</evidence>
<dbReference type="EMBL" id="MU826355">
    <property type="protein sequence ID" value="KAJ7379906.1"/>
    <property type="molecule type" value="Genomic_DNA"/>
</dbReference>
<accession>A0A9W9ZDW4</accession>
<dbReference type="Proteomes" id="UP001163046">
    <property type="component" value="Unassembled WGS sequence"/>
</dbReference>
<dbReference type="Pfam" id="PF00941">
    <property type="entry name" value="FAD_binding_5"/>
    <property type="match status" value="1"/>
</dbReference>
<feature type="domain" description="FAD-binding PCMH-type" evidence="1">
    <location>
        <begin position="1"/>
        <end position="120"/>
    </location>
</feature>
<dbReference type="PANTHER" id="PTHR45444">
    <property type="entry name" value="XANTHINE DEHYDROGENASE"/>
    <property type="match status" value="1"/>
</dbReference>
<dbReference type="PROSITE" id="PS51387">
    <property type="entry name" value="FAD_PCMH"/>
    <property type="match status" value="1"/>
</dbReference>
<dbReference type="OrthoDB" id="8300278at2759"/>
<dbReference type="GO" id="GO:0016491">
    <property type="term" value="F:oxidoreductase activity"/>
    <property type="evidence" value="ECO:0007669"/>
    <property type="project" value="InterPro"/>
</dbReference>
<evidence type="ECO:0000313" key="2">
    <source>
        <dbReference type="EMBL" id="KAJ7379906.1"/>
    </source>
</evidence>
<dbReference type="GO" id="GO:0005506">
    <property type="term" value="F:iron ion binding"/>
    <property type="evidence" value="ECO:0007669"/>
    <property type="project" value="InterPro"/>
</dbReference>
<sequence length="120" mass="13622">MKFKNQNYPILIAPTHIPELNAVEHTKDGIKFGASVTLTDLEDVLNEACDSMPEYKTRWFTAILHMLKWFAGHQIRNVGAIGGKYHDRQSNIRSESSVYGGKVHPDISCHWRKNKKGKTG</sequence>
<reference evidence="2" key="1">
    <citation type="submission" date="2023-01" db="EMBL/GenBank/DDBJ databases">
        <title>Genome assembly of the deep-sea coral Lophelia pertusa.</title>
        <authorList>
            <person name="Herrera S."/>
            <person name="Cordes E."/>
        </authorList>
    </citation>
    <scope>NUCLEOTIDE SEQUENCE</scope>
    <source>
        <strain evidence="2">USNM1676648</strain>
        <tissue evidence="2">Polyp</tissue>
    </source>
</reference>
<dbReference type="Gene3D" id="3.30.465.10">
    <property type="match status" value="1"/>
</dbReference>
<dbReference type="AlphaFoldDB" id="A0A9W9ZDW4"/>